<comment type="caution">
    <text evidence="2">The sequence shown here is derived from an EMBL/GenBank/DDBJ whole genome shotgun (WGS) entry which is preliminary data.</text>
</comment>
<evidence type="ECO:0000313" key="3">
    <source>
        <dbReference type="Proteomes" id="UP000266067"/>
    </source>
</evidence>
<dbReference type="AlphaFoldDB" id="A0A3A1ND10"/>
<evidence type="ECO:0000313" key="2">
    <source>
        <dbReference type="EMBL" id="RIV35978.1"/>
    </source>
</evidence>
<keyword evidence="3" id="KW-1185">Reference proteome</keyword>
<evidence type="ECO:0000256" key="1">
    <source>
        <dbReference type="SAM" id="Phobius"/>
    </source>
</evidence>
<protein>
    <submittedName>
        <fullName evidence="2">DUF2306 domain-containing protein</fullName>
    </submittedName>
</protein>
<feature type="transmembrane region" description="Helical" evidence="1">
    <location>
        <begin position="237"/>
        <end position="261"/>
    </location>
</feature>
<gene>
    <name evidence="2" type="ORF">D2V08_03260</name>
</gene>
<dbReference type="EMBL" id="QXFH01000068">
    <property type="protein sequence ID" value="RIV35978.1"/>
    <property type="molecule type" value="Genomic_DNA"/>
</dbReference>
<keyword evidence="1" id="KW-0472">Membrane</keyword>
<feature type="transmembrane region" description="Helical" evidence="1">
    <location>
        <begin position="64"/>
        <end position="82"/>
    </location>
</feature>
<dbReference type="InterPro" id="IPR018750">
    <property type="entry name" value="DUF2306_membrane"/>
</dbReference>
<feature type="transmembrane region" description="Helical" evidence="1">
    <location>
        <begin position="12"/>
        <end position="35"/>
    </location>
</feature>
<proteinExistence type="predicted"/>
<dbReference type="Proteomes" id="UP000266067">
    <property type="component" value="Unassembled WGS sequence"/>
</dbReference>
<name>A0A3A1ND10_9FLAO</name>
<dbReference type="OrthoDB" id="6385003at2"/>
<organism evidence="2 3">
    <name type="scientific">Flagellimonas lutimaris</name>
    <dbReference type="NCBI Taxonomy" id="475082"/>
    <lineage>
        <taxon>Bacteria</taxon>
        <taxon>Pseudomonadati</taxon>
        <taxon>Bacteroidota</taxon>
        <taxon>Flavobacteriia</taxon>
        <taxon>Flavobacteriales</taxon>
        <taxon>Flavobacteriaceae</taxon>
        <taxon>Flagellimonas</taxon>
    </lineage>
</organism>
<keyword evidence="1" id="KW-1133">Transmembrane helix</keyword>
<keyword evidence="1" id="KW-0812">Transmembrane</keyword>
<accession>A0A3A1ND10</accession>
<feature type="transmembrane region" description="Helical" evidence="1">
    <location>
        <begin position="126"/>
        <end position="146"/>
    </location>
</feature>
<feature type="transmembrane region" description="Helical" evidence="1">
    <location>
        <begin position="206"/>
        <end position="225"/>
    </location>
</feature>
<dbReference type="Pfam" id="PF10067">
    <property type="entry name" value="DUF2306"/>
    <property type="match status" value="1"/>
</dbReference>
<feature type="transmembrane region" description="Helical" evidence="1">
    <location>
        <begin position="103"/>
        <end position="120"/>
    </location>
</feature>
<sequence>MHMDPNKLVKRSVQAWFITAALGTWIFAFYIIFYYGPSGLFGNWEKWNETMPHGHETGDPMNNVAMVMHMILAVIILVGGPFQFIDHIRKKWGRFHRWNGRTYVISGLLLGVNGIFIVLYKGTISGMLGDISMSLNAILIILFASFTWNKAIEKDFNAHRKWSIRLFLVMSGVWFFRIGLMFWLLVNDGNPVWFDMESFSGPFLTGLGFGQYIGPLLIAEIYFLAESRKPSWIKIPFALFMFGITAITLVGIFAATVGLWLPRLQ</sequence>
<reference evidence="2 3" key="1">
    <citation type="submission" date="2018-08" db="EMBL/GenBank/DDBJ databases">
        <title>Proposal of Muricauda 72 sp.nov. and Muricauda NH166 sp.nov., isolated from seawater.</title>
        <authorList>
            <person name="Cheng H."/>
            <person name="Wu Y.-H."/>
            <person name="Guo L.-L."/>
            <person name="Xu X.-W."/>
        </authorList>
    </citation>
    <scope>NUCLEOTIDE SEQUENCE [LARGE SCALE GENOMIC DNA]</scope>
    <source>
        <strain evidence="2 3">KCTC 22173</strain>
    </source>
</reference>
<feature type="transmembrane region" description="Helical" evidence="1">
    <location>
        <begin position="166"/>
        <end position="186"/>
    </location>
</feature>